<sequence length="241" mass="26281">MASSMAELFSLILVSLDLRISKRASAEESASRGESCRRELRRERAEGLSLVSSSSRGGMSSLRGMAMPAALELPLLSFFSAPGSTPSGATAAFELPRRSFFSGTPSGSFPREPSRGRHSLEFDLESLFLDSDRRLAGLLFEISTRLDEEFSEGTCPKLFLAFLLFRLLLEAEGSSFSISDFPQSMLPTSSPREMEGGREGLEVKVASGLASEMAGRCGEAMVHSREGRELLVEDWFSERGD</sequence>
<dbReference type="EMBL" id="GIBP01004290">
    <property type="protein sequence ID" value="NDV33259.1"/>
    <property type="molecule type" value="Transcribed_RNA"/>
</dbReference>
<feature type="signal peptide" evidence="1">
    <location>
        <begin position="1"/>
        <end position="26"/>
    </location>
</feature>
<keyword evidence="1" id="KW-0732">Signal</keyword>
<name>A0A6B2L8C5_9EUKA</name>
<reference evidence="2" key="1">
    <citation type="journal article" date="2020" name="J. Eukaryot. Microbiol.">
        <title>De novo Sequencing, Assembly and Annotation of the Transcriptome for the Free-Living Testate Amoeba Arcella intermedia.</title>
        <authorList>
            <person name="Ribeiro G.M."/>
            <person name="Porfirio-Sousa A.L."/>
            <person name="Maurer-Alcala X.X."/>
            <person name="Katz L.A."/>
            <person name="Lahr D.J.G."/>
        </authorList>
    </citation>
    <scope>NUCLEOTIDE SEQUENCE</scope>
</reference>
<evidence type="ECO:0000313" key="2">
    <source>
        <dbReference type="EMBL" id="NDV33259.1"/>
    </source>
</evidence>
<accession>A0A6B2L8C5</accession>
<dbReference type="AlphaFoldDB" id="A0A6B2L8C5"/>
<proteinExistence type="predicted"/>
<protein>
    <submittedName>
        <fullName evidence="2">Uncharacterized protein</fullName>
    </submittedName>
</protein>
<feature type="chain" id="PRO_5025545619" evidence="1">
    <location>
        <begin position="27"/>
        <end position="241"/>
    </location>
</feature>
<organism evidence="2">
    <name type="scientific">Arcella intermedia</name>
    <dbReference type="NCBI Taxonomy" id="1963864"/>
    <lineage>
        <taxon>Eukaryota</taxon>
        <taxon>Amoebozoa</taxon>
        <taxon>Tubulinea</taxon>
        <taxon>Elardia</taxon>
        <taxon>Arcellinida</taxon>
        <taxon>Sphaerothecina</taxon>
        <taxon>Arcellidae</taxon>
        <taxon>Arcella</taxon>
    </lineage>
</organism>
<evidence type="ECO:0000256" key="1">
    <source>
        <dbReference type="SAM" id="SignalP"/>
    </source>
</evidence>